<evidence type="ECO:0000313" key="5">
    <source>
        <dbReference type="EMBL" id="NJP46814.1"/>
    </source>
</evidence>
<dbReference type="PANTHER" id="PTHR37418:SF2">
    <property type="entry name" value="3-KETO-5-AMINOHEXANOATE CLEAVAGE ENZYME"/>
    <property type="match status" value="1"/>
</dbReference>
<gene>
    <name evidence="5" type="ORF">HCN08_25910</name>
</gene>
<comment type="caution">
    <text evidence="5">The sequence shown here is derived from an EMBL/GenBank/DDBJ whole genome shotgun (WGS) entry which is preliminary data.</text>
</comment>
<dbReference type="RefSeq" id="WP_167985662.1">
    <property type="nucleotide sequence ID" value="NZ_JAATEJ010000024.1"/>
</dbReference>
<dbReference type="Pfam" id="PF05853">
    <property type="entry name" value="BKACE"/>
    <property type="match status" value="1"/>
</dbReference>
<organism evidence="5 6">
    <name type="scientific">Actinacidiphila epipremni</name>
    <dbReference type="NCBI Taxonomy" id="2053013"/>
    <lineage>
        <taxon>Bacteria</taxon>
        <taxon>Bacillati</taxon>
        <taxon>Actinomycetota</taxon>
        <taxon>Actinomycetes</taxon>
        <taxon>Kitasatosporales</taxon>
        <taxon>Streptomycetaceae</taxon>
        <taxon>Actinacidiphila</taxon>
    </lineage>
</organism>
<dbReference type="InterPro" id="IPR008567">
    <property type="entry name" value="BKACE"/>
</dbReference>
<sequence length="294" mass="32320">MGPLIITSNDPQVPEGPDQVEQIIEEAAAAYRAGAAIIHLHLIFKPARPGEYLSFDIERSTEVIRGVRERCPGAIVQVGKTTATNESRIALANAVGIDMLSMTLSDNDKFLSQGIPANHRERSEFTEMAGFCLEHDILPEVEVFHAGAAWNLYYLIKEGVLRAPYWVNICLYHEGGGWSPRTMAEVDYRINLLPEGALWHLTAFAHPQKQFVVTPTTPDEHTRLLTYAILKGGHVRTGKEDRPEIRPGVRASSNAELVAMMADLATRLGRPVATPAQAREILGLSPARAEVPTS</sequence>
<dbReference type="Proteomes" id="UP000734511">
    <property type="component" value="Unassembled WGS sequence"/>
</dbReference>
<keyword evidence="3" id="KW-0479">Metal-binding</keyword>
<evidence type="ECO:0000313" key="6">
    <source>
        <dbReference type="Proteomes" id="UP000734511"/>
    </source>
</evidence>
<comment type="cofactor">
    <cofactor evidence="1">
        <name>Zn(2+)</name>
        <dbReference type="ChEBI" id="CHEBI:29105"/>
    </cofactor>
</comment>
<accession>A0ABX0ZYM7</accession>
<dbReference type="PANTHER" id="PTHR37418">
    <property type="entry name" value="3-KETO-5-AMINOHEXANOATE CLEAVAGE ENZYME-RELATED"/>
    <property type="match status" value="1"/>
</dbReference>
<name>A0ABX0ZYM7_9ACTN</name>
<keyword evidence="2" id="KW-0808">Transferase</keyword>
<dbReference type="Gene3D" id="3.20.20.70">
    <property type="entry name" value="Aldolase class I"/>
    <property type="match status" value="1"/>
</dbReference>
<evidence type="ECO:0000256" key="2">
    <source>
        <dbReference type="ARBA" id="ARBA00022679"/>
    </source>
</evidence>
<keyword evidence="4" id="KW-0862">Zinc</keyword>
<keyword evidence="6" id="KW-1185">Reference proteome</keyword>
<reference evidence="5 6" key="1">
    <citation type="submission" date="2020-03" db="EMBL/GenBank/DDBJ databases">
        <title>WGS of actinomycetes isolated from Thailand.</title>
        <authorList>
            <person name="Thawai C."/>
        </authorList>
    </citation>
    <scope>NUCLEOTIDE SEQUENCE [LARGE SCALE GENOMIC DNA]</scope>
    <source>
        <strain evidence="5 6">PRB2-1</strain>
    </source>
</reference>
<dbReference type="InterPro" id="IPR013785">
    <property type="entry name" value="Aldolase_TIM"/>
</dbReference>
<protein>
    <submittedName>
        <fullName evidence="5">3-keto-5-aminohexanoate cleavage protein</fullName>
    </submittedName>
</protein>
<evidence type="ECO:0000256" key="4">
    <source>
        <dbReference type="ARBA" id="ARBA00022833"/>
    </source>
</evidence>
<proteinExistence type="predicted"/>
<evidence type="ECO:0000256" key="1">
    <source>
        <dbReference type="ARBA" id="ARBA00001947"/>
    </source>
</evidence>
<evidence type="ECO:0000256" key="3">
    <source>
        <dbReference type="ARBA" id="ARBA00022723"/>
    </source>
</evidence>
<dbReference type="EMBL" id="JAATEJ010000024">
    <property type="protein sequence ID" value="NJP46814.1"/>
    <property type="molecule type" value="Genomic_DNA"/>
</dbReference>